<dbReference type="Proteomes" id="UP000186914">
    <property type="component" value="Unassembled WGS sequence"/>
</dbReference>
<name>A0A1N6VL96_9EURY</name>
<proteinExistence type="predicted"/>
<protein>
    <submittedName>
        <fullName evidence="1">Uncharacterized protein</fullName>
    </submittedName>
</protein>
<evidence type="ECO:0000313" key="2">
    <source>
        <dbReference type="Proteomes" id="UP000186914"/>
    </source>
</evidence>
<sequence>MVVPPNVWFGYLNDVFEPVREEKETAVGWMFLLDADARPVRDSVTVVGHGPVEVSGAVTVAGVVVVPVVVTVV</sequence>
<dbReference type="EMBL" id="FTNO01000001">
    <property type="protein sequence ID" value="SIQ78641.1"/>
    <property type="molecule type" value="Genomic_DNA"/>
</dbReference>
<gene>
    <name evidence="1" type="ORF">SAMN05421858_0403</name>
</gene>
<accession>A0A1N6VL96</accession>
<keyword evidence="2" id="KW-1185">Reference proteome</keyword>
<evidence type="ECO:0000313" key="1">
    <source>
        <dbReference type="EMBL" id="SIQ78641.1"/>
    </source>
</evidence>
<dbReference type="AlphaFoldDB" id="A0A1N6VL96"/>
<reference evidence="2" key="1">
    <citation type="submission" date="2017-01" db="EMBL/GenBank/DDBJ databases">
        <authorList>
            <person name="Varghese N."/>
            <person name="Submissions S."/>
        </authorList>
    </citation>
    <scope>NUCLEOTIDE SEQUENCE [LARGE SCALE GENOMIC DNA]</scope>
    <source>
        <strain evidence="2">CGMCC 1.7737</strain>
    </source>
</reference>
<organism evidence="1 2">
    <name type="scientific">Haladaptatus litoreus</name>
    <dbReference type="NCBI Taxonomy" id="553468"/>
    <lineage>
        <taxon>Archaea</taxon>
        <taxon>Methanobacteriati</taxon>
        <taxon>Methanobacteriota</taxon>
        <taxon>Stenosarchaea group</taxon>
        <taxon>Halobacteria</taxon>
        <taxon>Halobacteriales</taxon>
        <taxon>Haladaptataceae</taxon>
        <taxon>Haladaptatus</taxon>
    </lineage>
</organism>